<dbReference type="Pfam" id="PF03283">
    <property type="entry name" value="PAE"/>
    <property type="match status" value="1"/>
</dbReference>
<proteinExistence type="predicted"/>
<dbReference type="InterPro" id="IPR029058">
    <property type="entry name" value="AB_hydrolase_fold"/>
</dbReference>
<dbReference type="KEGG" id="pdh:B9T62_17980"/>
<dbReference type="Proteomes" id="UP000249890">
    <property type="component" value="Chromosome"/>
</dbReference>
<evidence type="ECO:0008006" key="3">
    <source>
        <dbReference type="Google" id="ProtNLM"/>
    </source>
</evidence>
<dbReference type="InterPro" id="IPR004963">
    <property type="entry name" value="PAE/NOTUM"/>
</dbReference>
<name>A0A2Z2KEY7_9BACL</name>
<accession>A0A2Z2KEY7</accession>
<sequence length="393" mass="44458">MKKISKWIKVTLLGTAVVVILGSLAVYGLVNKRPTPPSVAADSRPYQWNKVELGEQVRSSDGSKYHLLTRTGENRNWIIFFSGGGVSWDAQSAAHPIKIMNFLTGKDAGNYFANIPFYLLNLLGGMTDTEHADNPFKEWNVVYIPYSTGDFHIGSRKAEYTKEDGSPFTMNYNGRSNVESSLEWIYAHVDNPEKLLIAGESAGGFGSSFWAGAIAEHYKEAQIYQYSDSSFLYSDKWPDIIDKEWQADFAENFGYPAQADLIGAAFQGNRRKLPENAVLLQSYSLYDEVLISFQNRINGEDGPLDLQMINTWSQQMRESVRQLDSSLPNYYYYLTDDGRNPQTGTTSHTFATRDVFYTTKQDGIRLVDWLDDIVNKQSMYSVGHEFIEQTGEE</sequence>
<protein>
    <recommendedName>
        <fullName evidence="3">Pectinacetylesterase</fullName>
    </recommendedName>
</protein>
<dbReference type="GO" id="GO:0016787">
    <property type="term" value="F:hydrolase activity"/>
    <property type="evidence" value="ECO:0007669"/>
    <property type="project" value="InterPro"/>
</dbReference>
<dbReference type="EMBL" id="CP021780">
    <property type="protein sequence ID" value="ASA22505.1"/>
    <property type="molecule type" value="Genomic_DNA"/>
</dbReference>
<organism evidence="1 2">
    <name type="scientific">Paenibacillus donghaensis</name>
    <dbReference type="NCBI Taxonomy" id="414771"/>
    <lineage>
        <taxon>Bacteria</taxon>
        <taxon>Bacillati</taxon>
        <taxon>Bacillota</taxon>
        <taxon>Bacilli</taxon>
        <taxon>Bacillales</taxon>
        <taxon>Paenibacillaceae</taxon>
        <taxon>Paenibacillus</taxon>
    </lineage>
</organism>
<reference evidence="1 2" key="1">
    <citation type="submission" date="2017-06" db="EMBL/GenBank/DDBJ databases">
        <title>Complete genome sequence of Paenibacillus donghaensis KCTC 13049T isolated from East Sea sediment, South Korea.</title>
        <authorList>
            <person name="Jung B.K."/>
            <person name="Hong S.-J."/>
            <person name="Shin J.-H."/>
        </authorList>
    </citation>
    <scope>NUCLEOTIDE SEQUENCE [LARGE SCALE GENOMIC DNA]</scope>
    <source>
        <strain evidence="1 2">KCTC 13049</strain>
    </source>
</reference>
<dbReference type="RefSeq" id="WP_087916503.1">
    <property type="nucleotide sequence ID" value="NZ_CP021780.1"/>
</dbReference>
<dbReference type="PANTHER" id="PTHR21562">
    <property type="entry name" value="NOTUM-RELATED"/>
    <property type="match status" value="1"/>
</dbReference>
<dbReference type="OrthoDB" id="9802991at2"/>
<gene>
    <name evidence="1" type="ORF">B9T62_17980</name>
</gene>
<dbReference type="PANTHER" id="PTHR21562:SF83">
    <property type="entry name" value="PECTIN ACETYLESTERASE 4"/>
    <property type="match status" value="1"/>
</dbReference>
<dbReference type="AlphaFoldDB" id="A0A2Z2KEY7"/>
<keyword evidence="2" id="KW-1185">Reference proteome</keyword>
<evidence type="ECO:0000313" key="1">
    <source>
        <dbReference type="EMBL" id="ASA22505.1"/>
    </source>
</evidence>
<dbReference type="SUPFAM" id="SSF53474">
    <property type="entry name" value="alpha/beta-Hydrolases"/>
    <property type="match status" value="1"/>
</dbReference>
<evidence type="ECO:0000313" key="2">
    <source>
        <dbReference type="Proteomes" id="UP000249890"/>
    </source>
</evidence>